<organism evidence="1 2">
    <name type="scientific">Eruca vesicaria subsp. sativa</name>
    <name type="common">Garden rocket</name>
    <name type="synonym">Eruca sativa</name>
    <dbReference type="NCBI Taxonomy" id="29727"/>
    <lineage>
        <taxon>Eukaryota</taxon>
        <taxon>Viridiplantae</taxon>
        <taxon>Streptophyta</taxon>
        <taxon>Embryophyta</taxon>
        <taxon>Tracheophyta</taxon>
        <taxon>Spermatophyta</taxon>
        <taxon>Magnoliopsida</taxon>
        <taxon>eudicotyledons</taxon>
        <taxon>Gunneridae</taxon>
        <taxon>Pentapetalae</taxon>
        <taxon>rosids</taxon>
        <taxon>malvids</taxon>
        <taxon>Brassicales</taxon>
        <taxon>Brassicaceae</taxon>
        <taxon>Brassiceae</taxon>
        <taxon>Eruca</taxon>
    </lineage>
</organism>
<dbReference type="EMBL" id="CAKOAT010149599">
    <property type="protein sequence ID" value="CAH8342904.1"/>
    <property type="molecule type" value="Genomic_DNA"/>
</dbReference>
<gene>
    <name evidence="1" type="ORF">ERUC_LOCUS15974</name>
</gene>
<dbReference type="Proteomes" id="UP001642260">
    <property type="component" value="Unassembled WGS sequence"/>
</dbReference>
<reference evidence="1 2" key="1">
    <citation type="submission" date="2022-03" db="EMBL/GenBank/DDBJ databases">
        <authorList>
            <person name="Macdonald S."/>
            <person name="Ahmed S."/>
            <person name="Newling K."/>
        </authorList>
    </citation>
    <scope>NUCLEOTIDE SEQUENCE [LARGE SCALE GENOMIC DNA]</scope>
</reference>
<accession>A0ABC8JVY9</accession>
<comment type="caution">
    <text evidence="1">The sequence shown here is derived from an EMBL/GenBank/DDBJ whole genome shotgun (WGS) entry which is preliminary data.</text>
</comment>
<keyword evidence="2" id="KW-1185">Reference proteome</keyword>
<sequence length="95" mass="10534">MSFLDLILLENKLNDSLHSVKDRADVFGSGRGEGGGGAKLGFVMSLGWRCRDNGVRERDRVLVNHMTEKEYKLKTTGDVWHSSLGSLTLTNVVKI</sequence>
<dbReference type="AlphaFoldDB" id="A0ABC8JVY9"/>
<name>A0ABC8JVY9_ERUVS</name>
<protein>
    <submittedName>
        <fullName evidence="1">Uncharacterized protein</fullName>
    </submittedName>
</protein>
<evidence type="ECO:0000313" key="2">
    <source>
        <dbReference type="Proteomes" id="UP001642260"/>
    </source>
</evidence>
<evidence type="ECO:0000313" key="1">
    <source>
        <dbReference type="EMBL" id="CAH8342904.1"/>
    </source>
</evidence>
<proteinExistence type="predicted"/>